<dbReference type="PANTHER" id="PTHR42709:SF6">
    <property type="entry name" value="UNDECAPRENYL PHOSPHATE TRANSPORTER A"/>
    <property type="match status" value="1"/>
</dbReference>
<keyword evidence="3 6" id="KW-0812">Transmembrane</keyword>
<protein>
    <submittedName>
        <fullName evidence="8">Membrane protein DedA, SNARE-associated domain</fullName>
    </submittedName>
</protein>
<dbReference type="SUPFAM" id="SSF52821">
    <property type="entry name" value="Rhodanese/Cell cycle control phosphatase"/>
    <property type="match status" value="1"/>
</dbReference>
<evidence type="ECO:0000256" key="4">
    <source>
        <dbReference type="ARBA" id="ARBA00022989"/>
    </source>
</evidence>
<dbReference type="PANTHER" id="PTHR42709">
    <property type="entry name" value="ALKALINE PHOSPHATASE LIKE PROTEIN"/>
    <property type="match status" value="1"/>
</dbReference>
<keyword evidence="2" id="KW-1003">Cell membrane</keyword>
<feature type="domain" description="Rhodanese" evidence="7">
    <location>
        <begin position="219"/>
        <end position="314"/>
    </location>
</feature>
<dbReference type="AlphaFoldDB" id="A0A1G7QCD7"/>
<name>A0A1G7QCD7_9BACT</name>
<dbReference type="Gene3D" id="3.40.250.10">
    <property type="entry name" value="Rhodanese-like domain"/>
    <property type="match status" value="1"/>
</dbReference>
<evidence type="ECO:0000256" key="2">
    <source>
        <dbReference type="ARBA" id="ARBA00022475"/>
    </source>
</evidence>
<sequence>MSLAAWVAAHGYASVLGLLLLSSLGLPMPAGLALILAGAASHRGLLRMEVLVPLAILTENFGATTLFTGGRLTGWWLLGRLCRLTIDPENCIFRSADFFYERGPSVLLIARFLPGLNSMAPPLAGSLNMRWWKFWRLDILGAMLHVCVWTGVGYFFSRYIKLVTDGLAVVGHVAAGFVFLVLLGYAGLWVFVSLRDRRYSNVHRISADEVVRRLENPDPCHPIVIADVRSHGYYDPGMLRIKNSIRVEPNRLGAELDALRETLAPECDIYVYCSCVRDATSIRIAYAMESRGTRVHVIEGGLRAWLKAGWPTELVPAGELRHLPRFD</sequence>
<dbReference type="PROSITE" id="PS50206">
    <property type="entry name" value="RHODANESE_3"/>
    <property type="match status" value="1"/>
</dbReference>
<dbReference type="OrthoDB" id="109842at2"/>
<evidence type="ECO:0000256" key="1">
    <source>
        <dbReference type="ARBA" id="ARBA00004651"/>
    </source>
</evidence>
<dbReference type="InterPro" id="IPR001763">
    <property type="entry name" value="Rhodanese-like_dom"/>
</dbReference>
<dbReference type="InterPro" id="IPR036873">
    <property type="entry name" value="Rhodanese-like_dom_sf"/>
</dbReference>
<evidence type="ECO:0000256" key="6">
    <source>
        <dbReference type="SAM" id="Phobius"/>
    </source>
</evidence>
<dbReference type="Proteomes" id="UP000182427">
    <property type="component" value="Chromosome I"/>
</dbReference>
<comment type="subcellular location">
    <subcellularLocation>
        <location evidence="1">Cell membrane</location>
        <topology evidence="1">Multi-pass membrane protein</topology>
    </subcellularLocation>
</comment>
<feature type="transmembrane region" description="Helical" evidence="6">
    <location>
        <begin position="137"/>
        <end position="157"/>
    </location>
</feature>
<gene>
    <name evidence="8" type="ORF">SAMN05444167_3806</name>
</gene>
<evidence type="ECO:0000313" key="9">
    <source>
        <dbReference type="Proteomes" id="UP000182427"/>
    </source>
</evidence>
<dbReference type="InterPro" id="IPR051311">
    <property type="entry name" value="DedA_domain"/>
</dbReference>
<dbReference type="GO" id="GO:0005886">
    <property type="term" value="C:plasma membrane"/>
    <property type="evidence" value="ECO:0007669"/>
    <property type="project" value="UniProtKB-SubCell"/>
</dbReference>
<feature type="transmembrane region" description="Helical" evidence="6">
    <location>
        <begin position="12"/>
        <end position="39"/>
    </location>
</feature>
<keyword evidence="5 6" id="KW-0472">Membrane</keyword>
<keyword evidence="9" id="KW-1185">Reference proteome</keyword>
<evidence type="ECO:0000313" key="8">
    <source>
        <dbReference type="EMBL" id="SDF95260.1"/>
    </source>
</evidence>
<evidence type="ECO:0000256" key="3">
    <source>
        <dbReference type="ARBA" id="ARBA00022692"/>
    </source>
</evidence>
<evidence type="ECO:0000259" key="7">
    <source>
        <dbReference type="PROSITE" id="PS50206"/>
    </source>
</evidence>
<dbReference type="RefSeq" id="WP_083346545.1">
    <property type="nucleotide sequence ID" value="NZ_LT629690.1"/>
</dbReference>
<proteinExistence type="predicted"/>
<dbReference type="InterPro" id="IPR032816">
    <property type="entry name" value="VTT_dom"/>
</dbReference>
<accession>A0A1G7QCD7</accession>
<dbReference type="Pfam" id="PF09335">
    <property type="entry name" value="VTT_dom"/>
    <property type="match status" value="1"/>
</dbReference>
<organism evidence="8 9">
    <name type="scientific">Terriglobus roseus</name>
    <dbReference type="NCBI Taxonomy" id="392734"/>
    <lineage>
        <taxon>Bacteria</taxon>
        <taxon>Pseudomonadati</taxon>
        <taxon>Acidobacteriota</taxon>
        <taxon>Terriglobia</taxon>
        <taxon>Terriglobales</taxon>
        <taxon>Acidobacteriaceae</taxon>
        <taxon>Terriglobus</taxon>
    </lineage>
</organism>
<dbReference type="EMBL" id="LT629690">
    <property type="protein sequence ID" value="SDF95260.1"/>
    <property type="molecule type" value="Genomic_DNA"/>
</dbReference>
<feature type="transmembrane region" description="Helical" evidence="6">
    <location>
        <begin position="169"/>
        <end position="194"/>
    </location>
</feature>
<keyword evidence="4 6" id="KW-1133">Transmembrane helix</keyword>
<reference evidence="9" key="1">
    <citation type="submission" date="2016-10" db="EMBL/GenBank/DDBJ databases">
        <authorList>
            <person name="Varghese N."/>
            <person name="Submissions S."/>
        </authorList>
    </citation>
    <scope>NUCLEOTIDE SEQUENCE [LARGE SCALE GENOMIC DNA]</scope>
    <source>
        <strain evidence="9">GAS232</strain>
    </source>
</reference>
<evidence type="ECO:0000256" key="5">
    <source>
        <dbReference type="ARBA" id="ARBA00023136"/>
    </source>
</evidence>
<dbReference type="Pfam" id="PF00581">
    <property type="entry name" value="Rhodanese"/>
    <property type="match status" value="1"/>
</dbReference>